<protein>
    <submittedName>
        <fullName evidence="3">Uncharacterized protein</fullName>
    </submittedName>
</protein>
<dbReference type="AlphaFoldDB" id="A0A914XL94"/>
<dbReference type="Gene3D" id="2.60.120.200">
    <property type="match status" value="1"/>
</dbReference>
<evidence type="ECO:0000313" key="3">
    <source>
        <dbReference type="WBParaSite" id="PSAMB.scaffold8998size5484.g32002.t1"/>
    </source>
</evidence>
<dbReference type="SUPFAM" id="SSF49899">
    <property type="entry name" value="Concanavalin A-like lectins/glucanases"/>
    <property type="match status" value="1"/>
</dbReference>
<evidence type="ECO:0000313" key="2">
    <source>
        <dbReference type="Proteomes" id="UP000887566"/>
    </source>
</evidence>
<accession>A0A914XL94</accession>
<dbReference type="Pfam" id="PF13385">
    <property type="entry name" value="Laminin_G_3"/>
    <property type="match status" value="1"/>
</dbReference>
<keyword evidence="2" id="KW-1185">Reference proteome</keyword>
<dbReference type="WBParaSite" id="PSAMB.scaffold8998size5484.g32002.t1">
    <property type="protein sequence ID" value="PSAMB.scaffold8998size5484.g32002.t1"/>
    <property type="gene ID" value="PSAMB.scaffold8998size5484.g32002"/>
</dbReference>
<dbReference type="Proteomes" id="UP000887566">
    <property type="component" value="Unplaced"/>
</dbReference>
<dbReference type="InterPro" id="IPR013320">
    <property type="entry name" value="ConA-like_dom_sf"/>
</dbReference>
<reference evidence="3" key="1">
    <citation type="submission" date="2022-11" db="UniProtKB">
        <authorList>
            <consortium name="WormBaseParasite"/>
        </authorList>
    </citation>
    <scope>IDENTIFICATION</scope>
</reference>
<feature type="region of interest" description="Disordered" evidence="1">
    <location>
        <begin position="189"/>
        <end position="209"/>
    </location>
</feature>
<name>A0A914XL94_9BILA</name>
<proteinExistence type="predicted"/>
<organism evidence="2 3">
    <name type="scientific">Plectus sambesii</name>
    <dbReference type="NCBI Taxonomy" id="2011161"/>
    <lineage>
        <taxon>Eukaryota</taxon>
        <taxon>Metazoa</taxon>
        <taxon>Ecdysozoa</taxon>
        <taxon>Nematoda</taxon>
        <taxon>Chromadorea</taxon>
        <taxon>Plectida</taxon>
        <taxon>Plectina</taxon>
        <taxon>Plectoidea</taxon>
        <taxon>Plectidae</taxon>
        <taxon>Plectus</taxon>
    </lineage>
</organism>
<evidence type="ECO:0000256" key="1">
    <source>
        <dbReference type="SAM" id="MobiDB-lite"/>
    </source>
</evidence>
<sequence>MGKRLHDFSSTWIHSINSQPLLGDRNRYVIYRSATAPSDPRADFQLHAFHSCSARVSGMAFLKALIFAVTLQVAFSDNDDYYNSSSSIATFSILESADNATTVTTTTMTTTTEYVKILGPDRPAGMGEKYSESMDPGEAQDGYANDNQRVGAYWPLTFNDFTAFPPLHGERSRPPALQKFDSTRAIYSTPGVGTQPVDDSSSSGQAMRFSGDDGTGLVASAFADTADTCLGNPVQCTLKDPNDRNTTGITLSFWLKVPTTLDAITRYILDTGANEDGQPGISITYRAADARQDDRDTPQTELRYAGKITVLVSTGSHTYKVVAQAQIRQHYWNNVAVRFSPESDALGRPYGLQVFVNGTSVGWKRNPSTTLKLPQNNIQAADMKVAVGCNVNGTGVLLGSLEHLAVWYWRLTDAALNDSNLPADSSELGELKYLDGNYNFAPEQSNATAIIMPDNFNPWPYVDWRYRQSGARDTNQTFLDDTSPPLPDDCSTDKGCSCIDTPEELRTYLHFCEKTKLVEAMIRVANKGGTTGLTASDFEYLYTVPYNQSKKDLAEMSLIALADTEAYGVTSK</sequence>